<proteinExistence type="predicted"/>
<dbReference type="OrthoDB" id="6384928at2"/>
<organism evidence="1 2">
    <name type="scientific">Sulfurirhabdus autotrophica</name>
    <dbReference type="NCBI Taxonomy" id="1706046"/>
    <lineage>
        <taxon>Bacteria</taxon>
        <taxon>Pseudomonadati</taxon>
        <taxon>Pseudomonadota</taxon>
        <taxon>Betaproteobacteria</taxon>
        <taxon>Nitrosomonadales</taxon>
        <taxon>Sulfuricellaceae</taxon>
        <taxon>Sulfurirhabdus</taxon>
    </lineage>
</organism>
<accession>A0A4R3Y7X2</accession>
<dbReference type="AlphaFoldDB" id="A0A4R3Y7X2"/>
<dbReference type="RefSeq" id="WP_124948189.1">
    <property type="nucleotide sequence ID" value="NZ_SMCO01000006.1"/>
</dbReference>
<gene>
    <name evidence="1" type="ORF">EDC63_10625</name>
</gene>
<dbReference type="Proteomes" id="UP000295367">
    <property type="component" value="Unassembled WGS sequence"/>
</dbReference>
<protein>
    <submittedName>
        <fullName evidence="1">Uncharacterized protein</fullName>
    </submittedName>
</protein>
<keyword evidence="2" id="KW-1185">Reference proteome</keyword>
<evidence type="ECO:0000313" key="2">
    <source>
        <dbReference type="Proteomes" id="UP000295367"/>
    </source>
</evidence>
<sequence length="149" mass="17095">MNKLHQRVGAISNAHVGADFENAALLFFNKQGMHLTRNFPLKIGISLKKKNHCFDLGSASQKIIIECKSHRWTAGGKVPSAKMTKWNEAMLYFHLSPKDFKKVFFTLHDKRQTTGETLVSYYKRTYFHLIPEDVEFIEFDESTGDIIGV</sequence>
<name>A0A4R3Y7X2_9PROT</name>
<reference evidence="1 2" key="1">
    <citation type="submission" date="2019-03" db="EMBL/GenBank/DDBJ databases">
        <title>Genomic Encyclopedia of Type Strains, Phase IV (KMG-IV): sequencing the most valuable type-strain genomes for metagenomic binning, comparative biology and taxonomic classification.</title>
        <authorList>
            <person name="Goeker M."/>
        </authorList>
    </citation>
    <scope>NUCLEOTIDE SEQUENCE [LARGE SCALE GENOMIC DNA]</scope>
    <source>
        <strain evidence="1 2">DSM 100309</strain>
    </source>
</reference>
<comment type="caution">
    <text evidence="1">The sequence shown here is derived from an EMBL/GenBank/DDBJ whole genome shotgun (WGS) entry which is preliminary data.</text>
</comment>
<dbReference type="EMBL" id="SMCO01000006">
    <property type="protein sequence ID" value="TCV86664.1"/>
    <property type="molecule type" value="Genomic_DNA"/>
</dbReference>
<evidence type="ECO:0000313" key="1">
    <source>
        <dbReference type="EMBL" id="TCV86664.1"/>
    </source>
</evidence>